<comment type="caution">
    <text evidence="3">The sequence shown here is derived from an EMBL/GenBank/DDBJ whole genome shotgun (WGS) entry which is preliminary data.</text>
</comment>
<gene>
    <name evidence="3" type="ORF">CEPIT_LOCUS20053</name>
</gene>
<keyword evidence="4" id="KW-1185">Reference proteome</keyword>
<evidence type="ECO:0000256" key="1">
    <source>
        <dbReference type="ARBA" id="ARBA00008668"/>
    </source>
</evidence>
<sequence>MGPTSRRRVRPIPVPQNTTLHQSGFSPFSLNVQFNQFSDFHRRWPQTIKLHNNSAGADVFSRALYTFDIGQNDLTAGYFLNMSTDQVRDYVPDVVDQFSSMVKSVYDDQGGRHFWIHNTGPVGCLPYVLVRAGGGGGGSTSGDARLLSTRWPSISTAGCGMPWSS</sequence>
<evidence type="ECO:0000313" key="4">
    <source>
        <dbReference type="Proteomes" id="UP001152523"/>
    </source>
</evidence>
<dbReference type="PANTHER" id="PTHR22835:SF588">
    <property type="entry name" value="ALPHA-L-FUCOSIDASE 3"/>
    <property type="match status" value="1"/>
</dbReference>
<organism evidence="3 4">
    <name type="scientific">Cuscuta epithymum</name>
    <dbReference type="NCBI Taxonomy" id="186058"/>
    <lineage>
        <taxon>Eukaryota</taxon>
        <taxon>Viridiplantae</taxon>
        <taxon>Streptophyta</taxon>
        <taxon>Embryophyta</taxon>
        <taxon>Tracheophyta</taxon>
        <taxon>Spermatophyta</taxon>
        <taxon>Magnoliopsida</taxon>
        <taxon>eudicotyledons</taxon>
        <taxon>Gunneridae</taxon>
        <taxon>Pentapetalae</taxon>
        <taxon>asterids</taxon>
        <taxon>lamiids</taxon>
        <taxon>Solanales</taxon>
        <taxon>Convolvulaceae</taxon>
        <taxon>Cuscuteae</taxon>
        <taxon>Cuscuta</taxon>
        <taxon>Cuscuta subgen. Cuscuta</taxon>
    </lineage>
</organism>
<dbReference type="Pfam" id="PF00657">
    <property type="entry name" value="Lipase_GDSL"/>
    <property type="match status" value="1"/>
</dbReference>
<evidence type="ECO:0000313" key="3">
    <source>
        <dbReference type="EMBL" id="CAH9112777.1"/>
    </source>
</evidence>
<dbReference type="InterPro" id="IPR001087">
    <property type="entry name" value="GDSL"/>
</dbReference>
<proteinExistence type="inferred from homology"/>
<dbReference type="Proteomes" id="UP001152523">
    <property type="component" value="Unassembled WGS sequence"/>
</dbReference>
<protein>
    <recommendedName>
        <fullName evidence="5">GDSL esterase/lipase</fullName>
    </recommendedName>
</protein>
<keyword evidence="2" id="KW-0325">Glycoprotein</keyword>
<dbReference type="GO" id="GO:0016788">
    <property type="term" value="F:hydrolase activity, acting on ester bonds"/>
    <property type="evidence" value="ECO:0007669"/>
    <property type="project" value="InterPro"/>
</dbReference>
<evidence type="ECO:0000256" key="2">
    <source>
        <dbReference type="ARBA" id="ARBA00023180"/>
    </source>
</evidence>
<reference evidence="3" key="1">
    <citation type="submission" date="2022-07" db="EMBL/GenBank/DDBJ databases">
        <authorList>
            <person name="Macas J."/>
            <person name="Novak P."/>
            <person name="Neumann P."/>
        </authorList>
    </citation>
    <scope>NUCLEOTIDE SEQUENCE</scope>
</reference>
<dbReference type="InterPro" id="IPR036514">
    <property type="entry name" value="SGNH_hydro_sf"/>
</dbReference>
<dbReference type="PANTHER" id="PTHR22835">
    <property type="entry name" value="ZINC FINGER FYVE DOMAIN CONTAINING PROTEIN"/>
    <property type="match status" value="1"/>
</dbReference>
<dbReference type="AlphaFoldDB" id="A0AAV0DYU9"/>
<evidence type="ECO:0008006" key="5">
    <source>
        <dbReference type="Google" id="ProtNLM"/>
    </source>
</evidence>
<accession>A0AAV0DYU9</accession>
<name>A0AAV0DYU9_9ASTE</name>
<comment type="similarity">
    <text evidence="1">Belongs to the 'GDSL' lipolytic enzyme family.</text>
</comment>
<dbReference type="Gene3D" id="3.40.50.1110">
    <property type="entry name" value="SGNH hydrolase"/>
    <property type="match status" value="1"/>
</dbReference>
<dbReference type="EMBL" id="CAMAPF010000201">
    <property type="protein sequence ID" value="CAH9112777.1"/>
    <property type="molecule type" value="Genomic_DNA"/>
</dbReference>